<keyword evidence="2" id="KW-0489">Methyltransferase</keyword>
<evidence type="ECO:0000256" key="5">
    <source>
        <dbReference type="ARBA" id="ARBA00022694"/>
    </source>
</evidence>
<dbReference type="InterPro" id="IPR028564">
    <property type="entry name" value="MT_TRM10-typ"/>
</dbReference>
<protein>
    <recommendedName>
        <fullName evidence="9">RNA (guanine-9-)-methyltransferase domain-containing protein 1</fullName>
    </recommendedName>
</protein>
<keyword evidence="4" id="KW-0949">S-adenosyl-L-methionine</keyword>
<keyword evidence="3" id="KW-0808">Transferase</keyword>
<gene>
    <name evidence="11" type="ORF">FGIG_00460</name>
</gene>
<evidence type="ECO:0000256" key="4">
    <source>
        <dbReference type="ARBA" id="ARBA00022691"/>
    </source>
</evidence>
<dbReference type="Gene3D" id="3.40.1280.30">
    <property type="match status" value="1"/>
</dbReference>
<dbReference type="OrthoDB" id="9976048at2759"/>
<evidence type="ECO:0000256" key="1">
    <source>
        <dbReference type="ARBA" id="ARBA00004173"/>
    </source>
</evidence>
<keyword evidence="7" id="KW-0175">Coiled coil</keyword>
<dbReference type="GO" id="GO:0005654">
    <property type="term" value="C:nucleoplasm"/>
    <property type="evidence" value="ECO:0007669"/>
    <property type="project" value="TreeGrafter"/>
</dbReference>
<evidence type="ECO:0000256" key="7">
    <source>
        <dbReference type="ARBA" id="ARBA00023054"/>
    </source>
</evidence>
<keyword evidence="8" id="KW-0496">Mitochondrion</keyword>
<proteinExistence type="predicted"/>
<evidence type="ECO:0000256" key="6">
    <source>
        <dbReference type="ARBA" id="ARBA00022946"/>
    </source>
</evidence>
<accession>A0A504YXC3</accession>
<keyword evidence="12" id="KW-1185">Reference proteome</keyword>
<dbReference type="CDD" id="cd18102">
    <property type="entry name" value="Trm10_MRRP1"/>
    <property type="match status" value="1"/>
</dbReference>
<comment type="subcellular location">
    <subcellularLocation>
        <location evidence="1">Mitochondrion</location>
    </subcellularLocation>
</comment>
<evidence type="ECO:0000313" key="12">
    <source>
        <dbReference type="Proteomes" id="UP000316759"/>
    </source>
</evidence>
<evidence type="ECO:0000256" key="3">
    <source>
        <dbReference type="ARBA" id="ARBA00022679"/>
    </source>
</evidence>
<dbReference type="GO" id="GO:0008168">
    <property type="term" value="F:methyltransferase activity"/>
    <property type="evidence" value="ECO:0007669"/>
    <property type="project" value="UniProtKB-KW"/>
</dbReference>
<sequence length="388" mass="44992">MHCVLRGLFFVKPFLTHKLPHANSLNKVFTQQFCSGKQIDIAPYLFDRTIPAEDVLRKLTPTDAERLNFLVSEHRLMFDGGQKVASQLTSEMMLELLCCKSYTARVRLHEFFFKRQMRRENRVSKKVLKGGQGPVEPHSSAACSDRIIRVIDSKQCRSHDEAWTWAEIRCPDSAQQLVFDFTHESEMRLQDQKNLAAQFSYVMQTTRQMRPYPFHLWLCGLKPGTNQYSFMERQFGMQFQGSELSRLEDLPWTISPNHYSNDFALNDPSRPVIYLSPNAHRSFEPGEWDHNAVYVVGAIVDKTVRRPVTFARARRTGVKCIRLPLERYFKWSSGSSKTLTINCIYSILATAKSTNGDWEMALRSHLPRRLYARDDEPPAKLNRLFAML</sequence>
<dbReference type="GO" id="GO:0005739">
    <property type="term" value="C:mitochondrion"/>
    <property type="evidence" value="ECO:0007669"/>
    <property type="project" value="UniProtKB-SubCell"/>
</dbReference>
<comment type="caution">
    <text evidence="11">The sequence shown here is derived from an EMBL/GenBank/DDBJ whole genome shotgun (WGS) entry which is preliminary data.</text>
</comment>
<evidence type="ECO:0000256" key="9">
    <source>
        <dbReference type="ARBA" id="ARBA00029803"/>
    </source>
</evidence>
<evidence type="ECO:0000256" key="2">
    <source>
        <dbReference type="ARBA" id="ARBA00022603"/>
    </source>
</evidence>
<name>A0A504YXC3_FASGI</name>
<dbReference type="GO" id="GO:0032259">
    <property type="term" value="P:methylation"/>
    <property type="evidence" value="ECO:0007669"/>
    <property type="project" value="UniProtKB-KW"/>
</dbReference>
<organism evidence="11 12">
    <name type="scientific">Fasciola gigantica</name>
    <name type="common">Giant liver fluke</name>
    <dbReference type="NCBI Taxonomy" id="46835"/>
    <lineage>
        <taxon>Eukaryota</taxon>
        <taxon>Metazoa</taxon>
        <taxon>Spiralia</taxon>
        <taxon>Lophotrochozoa</taxon>
        <taxon>Platyhelminthes</taxon>
        <taxon>Trematoda</taxon>
        <taxon>Digenea</taxon>
        <taxon>Plagiorchiida</taxon>
        <taxon>Echinostomata</taxon>
        <taxon>Echinostomatoidea</taxon>
        <taxon>Fasciolidae</taxon>
        <taxon>Fasciola</taxon>
    </lineage>
</organism>
<dbReference type="GO" id="GO:0097745">
    <property type="term" value="P:mitochondrial tRNA 5'-end processing"/>
    <property type="evidence" value="ECO:0007669"/>
    <property type="project" value="TreeGrafter"/>
</dbReference>
<keyword evidence="5" id="KW-0819">tRNA processing</keyword>
<reference evidence="11 12" key="1">
    <citation type="submission" date="2019-04" db="EMBL/GenBank/DDBJ databases">
        <title>Annotation for the trematode Fasciola gigantica.</title>
        <authorList>
            <person name="Choi Y.-J."/>
        </authorList>
    </citation>
    <scope>NUCLEOTIDE SEQUENCE [LARGE SCALE GENOMIC DNA]</scope>
    <source>
        <strain evidence="11">Uganda_cow_1</strain>
    </source>
</reference>
<dbReference type="InterPro" id="IPR038459">
    <property type="entry name" value="MT_TRM10-typ_sf"/>
</dbReference>
<evidence type="ECO:0000256" key="8">
    <source>
        <dbReference type="ARBA" id="ARBA00023128"/>
    </source>
</evidence>
<dbReference type="PANTHER" id="PTHR13563">
    <property type="entry name" value="TRNA (GUANINE-9-) METHYLTRANSFERASE"/>
    <property type="match status" value="1"/>
</dbReference>
<keyword evidence="6" id="KW-0809">Transit peptide</keyword>
<dbReference type="PROSITE" id="PS51675">
    <property type="entry name" value="SAM_MT_TRM10"/>
    <property type="match status" value="1"/>
</dbReference>
<evidence type="ECO:0000259" key="10">
    <source>
        <dbReference type="PROSITE" id="PS51675"/>
    </source>
</evidence>
<dbReference type="AlphaFoldDB" id="A0A504YXC3"/>
<dbReference type="InterPro" id="IPR025812">
    <property type="entry name" value="Trm10_C_MTase_dom"/>
</dbReference>
<dbReference type="GO" id="GO:0000049">
    <property type="term" value="F:tRNA binding"/>
    <property type="evidence" value="ECO:0007669"/>
    <property type="project" value="TreeGrafter"/>
</dbReference>
<dbReference type="InterPro" id="IPR007356">
    <property type="entry name" value="tRNA_m1G_MeTrfase_euk"/>
</dbReference>
<dbReference type="GO" id="GO:0070131">
    <property type="term" value="P:positive regulation of mitochondrial translation"/>
    <property type="evidence" value="ECO:0007669"/>
    <property type="project" value="TreeGrafter"/>
</dbReference>
<dbReference type="EMBL" id="SUNJ01002330">
    <property type="protein sequence ID" value="TPP66053.1"/>
    <property type="molecule type" value="Genomic_DNA"/>
</dbReference>
<dbReference type="PANTHER" id="PTHR13563:SF5">
    <property type="entry name" value="TRNA METHYLTRANSFERASE 10 HOMOLOG C"/>
    <property type="match status" value="1"/>
</dbReference>
<dbReference type="Proteomes" id="UP000316759">
    <property type="component" value="Unassembled WGS sequence"/>
</dbReference>
<dbReference type="STRING" id="46835.A0A504YXC3"/>
<evidence type="ECO:0000313" key="11">
    <source>
        <dbReference type="EMBL" id="TPP66053.1"/>
    </source>
</evidence>
<feature type="domain" description="SAM-dependent MTase TRM10-type" evidence="10">
    <location>
        <begin position="161"/>
        <end position="373"/>
    </location>
</feature>